<evidence type="ECO:0000313" key="2">
    <source>
        <dbReference type="EMBL" id="KAH3677283.1"/>
    </source>
</evidence>
<keyword evidence="3" id="KW-1185">Reference proteome</keyword>
<protein>
    <submittedName>
        <fullName evidence="2">Uncharacterized protein</fullName>
    </submittedName>
</protein>
<dbReference type="AlphaFoldDB" id="A0A9P8TF51"/>
<dbReference type="EMBL" id="JAEUBG010005169">
    <property type="protein sequence ID" value="KAH3677283.1"/>
    <property type="molecule type" value="Genomic_DNA"/>
</dbReference>
<accession>A0A9P8TF51</accession>
<reference evidence="2" key="1">
    <citation type="journal article" date="2021" name="Open Biol.">
        <title>Shared evolutionary footprints suggest mitochondrial oxidative damage underlies multiple complex I losses in fungi.</title>
        <authorList>
            <person name="Schikora-Tamarit M.A."/>
            <person name="Marcet-Houben M."/>
            <person name="Nosek J."/>
            <person name="Gabaldon T."/>
        </authorList>
    </citation>
    <scope>NUCLEOTIDE SEQUENCE</scope>
    <source>
        <strain evidence="2">CBS2887</strain>
    </source>
</reference>
<comment type="caution">
    <text evidence="2">The sequence shown here is derived from an EMBL/GenBank/DDBJ whole genome shotgun (WGS) entry which is preliminary data.</text>
</comment>
<feature type="compositionally biased region" description="Polar residues" evidence="1">
    <location>
        <begin position="35"/>
        <end position="58"/>
    </location>
</feature>
<proteinExistence type="predicted"/>
<dbReference type="Proteomes" id="UP000774326">
    <property type="component" value="Unassembled WGS sequence"/>
</dbReference>
<name>A0A9P8TF51_WICPI</name>
<evidence type="ECO:0000256" key="1">
    <source>
        <dbReference type="SAM" id="MobiDB-lite"/>
    </source>
</evidence>
<feature type="region of interest" description="Disordered" evidence="1">
    <location>
        <begin position="89"/>
        <end position="145"/>
    </location>
</feature>
<sequence>MKSTNHTIIQQIKMPSSIESRSKRSLYRSTETRHNQNQSTTEATPSQLKRTQHRSNTGPIHRKKQKSTTTRSGTIDIRDLLRLQGKVLKKEKQQGDISRNVIPELNGGNVNSSDPEDDQDIYHDATDQLPSQSSETTKDQPEIDSDVYLRRKTRTPLQQYQNTKHREHQISQYHKLAIEEDRLARAKSRTKRRSLGTDAELQNTVIDSDLRRRDTGHCGNGKHRDKVVRFDL</sequence>
<feature type="compositionally biased region" description="Polar residues" evidence="1">
    <location>
        <begin position="1"/>
        <end position="19"/>
    </location>
</feature>
<reference evidence="2" key="2">
    <citation type="submission" date="2021-01" db="EMBL/GenBank/DDBJ databases">
        <authorList>
            <person name="Schikora-Tamarit M.A."/>
        </authorList>
    </citation>
    <scope>NUCLEOTIDE SEQUENCE</scope>
    <source>
        <strain evidence="2">CBS2887</strain>
    </source>
</reference>
<feature type="region of interest" description="Disordered" evidence="1">
    <location>
        <begin position="1"/>
        <end position="73"/>
    </location>
</feature>
<evidence type="ECO:0000313" key="3">
    <source>
        <dbReference type="Proteomes" id="UP000774326"/>
    </source>
</evidence>
<gene>
    <name evidence="2" type="ORF">WICPIJ_008998</name>
</gene>
<organism evidence="2 3">
    <name type="scientific">Wickerhamomyces pijperi</name>
    <name type="common">Yeast</name>
    <name type="synonym">Pichia pijperi</name>
    <dbReference type="NCBI Taxonomy" id="599730"/>
    <lineage>
        <taxon>Eukaryota</taxon>
        <taxon>Fungi</taxon>
        <taxon>Dikarya</taxon>
        <taxon>Ascomycota</taxon>
        <taxon>Saccharomycotina</taxon>
        <taxon>Saccharomycetes</taxon>
        <taxon>Phaffomycetales</taxon>
        <taxon>Wickerhamomycetaceae</taxon>
        <taxon>Wickerhamomyces</taxon>
    </lineage>
</organism>